<reference evidence="9 10" key="1">
    <citation type="submission" date="2022-03" db="EMBL/GenBank/DDBJ databases">
        <title>Streptomyces yunnanensis P86,complete genome.</title>
        <authorList>
            <person name="Chen S."/>
            <person name="Zhang Q."/>
        </authorList>
    </citation>
    <scope>NUCLEOTIDE SEQUENCE [LARGE SCALE GENOMIC DNA]</scope>
    <source>
        <strain evidence="9 10">P86</strain>
    </source>
</reference>
<keyword evidence="4 7" id="KW-0812">Transmembrane</keyword>
<feature type="transmembrane region" description="Helical" evidence="7">
    <location>
        <begin position="82"/>
        <end position="100"/>
    </location>
</feature>
<proteinExistence type="predicted"/>
<dbReference type="InterPro" id="IPR036259">
    <property type="entry name" value="MFS_trans_sf"/>
</dbReference>
<dbReference type="PANTHER" id="PTHR23517">
    <property type="entry name" value="RESISTANCE PROTEIN MDTM, PUTATIVE-RELATED-RELATED"/>
    <property type="match status" value="1"/>
</dbReference>
<dbReference type="Gene3D" id="1.20.1250.20">
    <property type="entry name" value="MFS general substrate transporter like domains"/>
    <property type="match status" value="1"/>
</dbReference>
<dbReference type="InterPro" id="IPR050171">
    <property type="entry name" value="MFS_Transporters"/>
</dbReference>
<accession>A0ABY8AJ85</accession>
<gene>
    <name evidence="9" type="ORF">MOV08_41270</name>
</gene>
<feature type="transmembrane region" description="Helical" evidence="7">
    <location>
        <begin position="261"/>
        <end position="280"/>
    </location>
</feature>
<keyword evidence="6 7" id="KW-0472">Membrane</keyword>
<evidence type="ECO:0000256" key="5">
    <source>
        <dbReference type="ARBA" id="ARBA00022989"/>
    </source>
</evidence>
<evidence type="ECO:0000256" key="7">
    <source>
        <dbReference type="SAM" id="Phobius"/>
    </source>
</evidence>
<evidence type="ECO:0000256" key="6">
    <source>
        <dbReference type="ARBA" id="ARBA00023136"/>
    </source>
</evidence>
<keyword evidence="5 7" id="KW-1133">Transmembrane helix</keyword>
<dbReference type="SUPFAM" id="SSF103473">
    <property type="entry name" value="MFS general substrate transporter"/>
    <property type="match status" value="1"/>
</dbReference>
<feature type="transmembrane region" description="Helical" evidence="7">
    <location>
        <begin position="320"/>
        <end position="345"/>
    </location>
</feature>
<name>A0ABY8AJ85_9ACTN</name>
<feature type="domain" description="Major facilitator superfamily (MFS) profile" evidence="8">
    <location>
        <begin position="15"/>
        <end position="411"/>
    </location>
</feature>
<dbReference type="InterPro" id="IPR020846">
    <property type="entry name" value="MFS_dom"/>
</dbReference>
<feature type="transmembrane region" description="Helical" evidence="7">
    <location>
        <begin position="47"/>
        <end position="70"/>
    </location>
</feature>
<dbReference type="InterPro" id="IPR011701">
    <property type="entry name" value="MFS"/>
</dbReference>
<evidence type="ECO:0000256" key="2">
    <source>
        <dbReference type="ARBA" id="ARBA00022448"/>
    </source>
</evidence>
<feature type="transmembrane region" description="Helical" evidence="7">
    <location>
        <begin position="357"/>
        <end position="380"/>
    </location>
</feature>
<keyword evidence="10" id="KW-1185">Reference proteome</keyword>
<dbReference type="EMBL" id="CP095749">
    <property type="protein sequence ID" value="WEB45100.1"/>
    <property type="molecule type" value="Genomic_DNA"/>
</dbReference>
<organism evidence="9 10">
    <name type="scientific">Streptomyces yunnanensis</name>
    <dbReference type="NCBI Taxonomy" id="156453"/>
    <lineage>
        <taxon>Bacteria</taxon>
        <taxon>Bacillati</taxon>
        <taxon>Actinomycetota</taxon>
        <taxon>Actinomycetes</taxon>
        <taxon>Kitasatosporales</taxon>
        <taxon>Streptomycetaceae</taxon>
        <taxon>Streptomyces</taxon>
    </lineage>
</organism>
<protein>
    <submittedName>
        <fullName evidence="9">MFS transporter</fullName>
    </submittedName>
</protein>
<dbReference type="Pfam" id="PF07690">
    <property type="entry name" value="MFS_1"/>
    <property type="match status" value="1"/>
</dbReference>
<evidence type="ECO:0000256" key="1">
    <source>
        <dbReference type="ARBA" id="ARBA00004651"/>
    </source>
</evidence>
<keyword evidence="2" id="KW-0813">Transport</keyword>
<sequence length="444" mass="44763">MRLESVAALRTLPPRTRVVMAANLVSSVGTGLVQPFLVLYLTRVRGLPVGTATAVISVISVASLVGGPVAGRLADGFGIRPTAAAAMATAAVGTAGFALVTEVSGAVLAGLTYGLAYGAMLSVWNVVIARSTQGESRSAAFGLQFVALNVGVGLGGVLGGIFASTADPGRFQLLYVCDGLSFLVAGALLVLALGGRRAPSPSDHDTVPEAGTGARGYGVVLRDRALLKVLALTVALMVVGYGQLESSIPGLVAVQGMDARIMAWAFVANTCCIVLIQAVAVTRISRTPPAALLAATATSWAGCWLLLLLAAAGAGTAVEAALVIGALAVFAVGEALLAVALPTLVNSLAPEVFRGRYNGAYSAAMSTGLVIGPLLGGALLGAEQTWLLPVVLGLGCVMCAGCAVLLGRRSPRAPAAAQPAPEVYDTGGHEVPYRVEQLEGGEVR</sequence>
<dbReference type="Proteomes" id="UP001218629">
    <property type="component" value="Chromosome"/>
</dbReference>
<evidence type="ECO:0000313" key="10">
    <source>
        <dbReference type="Proteomes" id="UP001218629"/>
    </source>
</evidence>
<feature type="transmembrane region" description="Helical" evidence="7">
    <location>
        <begin position="225"/>
        <end position="241"/>
    </location>
</feature>
<feature type="transmembrane region" description="Helical" evidence="7">
    <location>
        <begin position="106"/>
        <end position="127"/>
    </location>
</feature>
<dbReference type="PROSITE" id="PS50850">
    <property type="entry name" value="MFS"/>
    <property type="match status" value="1"/>
</dbReference>
<dbReference type="InterPro" id="IPR001958">
    <property type="entry name" value="Tet-R_TetA/multi-R_MdtG-like"/>
</dbReference>
<feature type="transmembrane region" description="Helical" evidence="7">
    <location>
        <begin position="139"/>
        <end position="161"/>
    </location>
</feature>
<evidence type="ECO:0000256" key="4">
    <source>
        <dbReference type="ARBA" id="ARBA00022692"/>
    </source>
</evidence>
<evidence type="ECO:0000259" key="8">
    <source>
        <dbReference type="PROSITE" id="PS50850"/>
    </source>
</evidence>
<keyword evidence="3" id="KW-1003">Cell membrane</keyword>
<dbReference type="PANTHER" id="PTHR23517:SF2">
    <property type="entry name" value="MULTIDRUG RESISTANCE PROTEIN MDTH"/>
    <property type="match status" value="1"/>
</dbReference>
<dbReference type="PRINTS" id="PR01035">
    <property type="entry name" value="TCRTETA"/>
</dbReference>
<feature type="transmembrane region" description="Helical" evidence="7">
    <location>
        <begin position="292"/>
        <end position="314"/>
    </location>
</feature>
<evidence type="ECO:0000313" key="9">
    <source>
        <dbReference type="EMBL" id="WEB45100.1"/>
    </source>
</evidence>
<evidence type="ECO:0000256" key="3">
    <source>
        <dbReference type="ARBA" id="ARBA00022475"/>
    </source>
</evidence>
<feature type="transmembrane region" description="Helical" evidence="7">
    <location>
        <begin position="386"/>
        <end position="406"/>
    </location>
</feature>
<feature type="transmembrane region" description="Helical" evidence="7">
    <location>
        <begin position="21"/>
        <end position="41"/>
    </location>
</feature>
<dbReference type="RefSeq" id="WP_275311329.1">
    <property type="nucleotide sequence ID" value="NZ_CP095749.1"/>
</dbReference>
<feature type="transmembrane region" description="Helical" evidence="7">
    <location>
        <begin position="173"/>
        <end position="194"/>
    </location>
</feature>
<comment type="subcellular location">
    <subcellularLocation>
        <location evidence="1">Cell membrane</location>
        <topology evidence="1">Multi-pass membrane protein</topology>
    </subcellularLocation>
</comment>